<evidence type="ECO:0000313" key="2">
    <source>
        <dbReference type="EMBL" id="PKI31269.1"/>
    </source>
</evidence>
<organism evidence="2 3">
    <name type="scientific">Punica granatum</name>
    <name type="common">Pomegranate</name>
    <dbReference type="NCBI Taxonomy" id="22663"/>
    <lineage>
        <taxon>Eukaryota</taxon>
        <taxon>Viridiplantae</taxon>
        <taxon>Streptophyta</taxon>
        <taxon>Embryophyta</taxon>
        <taxon>Tracheophyta</taxon>
        <taxon>Spermatophyta</taxon>
        <taxon>Magnoliopsida</taxon>
        <taxon>eudicotyledons</taxon>
        <taxon>Gunneridae</taxon>
        <taxon>Pentapetalae</taxon>
        <taxon>rosids</taxon>
        <taxon>malvids</taxon>
        <taxon>Myrtales</taxon>
        <taxon>Lythraceae</taxon>
        <taxon>Punica</taxon>
    </lineage>
</organism>
<reference evidence="2 3" key="1">
    <citation type="submission" date="2017-11" db="EMBL/GenBank/DDBJ databases">
        <title>De-novo sequencing of pomegranate (Punica granatum L.) genome.</title>
        <authorList>
            <person name="Akparov Z."/>
            <person name="Amiraslanov A."/>
            <person name="Hajiyeva S."/>
            <person name="Abbasov M."/>
            <person name="Kaur K."/>
            <person name="Hamwieh A."/>
            <person name="Solovyev V."/>
            <person name="Salamov A."/>
            <person name="Braich B."/>
            <person name="Kosarev P."/>
            <person name="Mahmoud A."/>
            <person name="Hajiyev E."/>
            <person name="Babayeva S."/>
            <person name="Izzatullayeva V."/>
            <person name="Mammadov A."/>
            <person name="Mammadov A."/>
            <person name="Sharifova S."/>
            <person name="Ojaghi J."/>
            <person name="Eynullazada K."/>
            <person name="Bayramov B."/>
            <person name="Abdulazimova A."/>
            <person name="Shahmuradov I."/>
        </authorList>
    </citation>
    <scope>NUCLEOTIDE SEQUENCE [LARGE SCALE GENOMIC DNA]</scope>
    <source>
        <strain evidence="3">cv. AG2017</strain>
        <tissue evidence="2">Leaf</tissue>
    </source>
</reference>
<protein>
    <submittedName>
        <fullName evidence="2">Uncharacterized protein</fullName>
    </submittedName>
</protein>
<dbReference type="Proteomes" id="UP000233551">
    <property type="component" value="Unassembled WGS sequence"/>
</dbReference>
<keyword evidence="1" id="KW-0472">Membrane</keyword>
<evidence type="ECO:0000313" key="3">
    <source>
        <dbReference type="Proteomes" id="UP000233551"/>
    </source>
</evidence>
<evidence type="ECO:0000256" key="1">
    <source>
        <dbReference type="SAM" id="Phobius"/>
    </source>
</evidence>
<comment type="caution">
    <text evidence="2">The sequence shown here is derived from an EMBL/GenBank/DDBJ whole genome shotgun (WGS) entry which is preliminary data.</text>
</comment>
<proteinExistence type="predicted"/>
<gene>
    <name evidence="2" type="ORF">CRG98_048339</name>
</gene>
<feature type="transmembrane region" description="Helical" evidence="1">
    <location>
        <begin position="20"/>
        <end position="43"/>
    </location>
</feature>
<accession>A0A2I0HHU1</accession>
<dbReference type="EMBL" id="PGOL01009077">
    <property type="protein sequence ID" value="PKI31269.1"/>
    <property type="molecule type" value="Genomic_DNA"/>
</dbReference>
<keyword evidence="1" id="KW-0812">Transmembrane</keyword>
<sequence length="133" mass="14161">MATEMAFLADEMAMEAYEVTSIFVLCAVVFSLIVMSMCSDILFCLGISYTASDVETAAEKLIIRQLMKGPNFRELPADSIHLAESRNSDTCSSDSMGQRNHDDLEEVAVHHVVGGRHHGGGDSCGGGGGGGHH</sequence>
<keyword evidence="1" id="KW-1133">Transmembrane helix</keyword>
<keyword evidence="3" id="KW-1185">Reference proteome</keyword>
<name>A0A2I0HHU1_PUNGR</name>
<dbReference type="AlphaFoldDB" id="A0A2I0HHU1"/>